<comment type="caution">
    <text evidence="6">The sequence shown here is derived from an EMBL/GenBank/DDBJ whole genome shotgun (WGS) entry which is preliminary data.</text>
</comment>
<name>A0A931NFF7_9BURK</name>
<protein>
    <recommendedName>
        <fullName evidence="1">diguanylate cyclase</fullName>
        <ecNumber evidence="1">2.7.7.65</ecNumber>
    </recommendedName>
</protein>
<dbReference type="NCBIfam" id="TIGR00254">
    <property type="entry name" value="GGDEF"/>
    <property type="match status" value="1"/>
</dbReference>
<evidence type="ECO:0000256" key="1">
    <source>
        <dbReference type="ARBA" id="ARBA00012528"/>
    </source>
</evidence>
<dbReference type="PROSITE" id="PS50887">
    <property type="entry name" value="GGDEF"/>
    <property type="match status" value="1"/>
</dbReference>
<dbReference type="AlphaFoldDB" id="A0A931NFF7"/>
<evidence type="ECO:0000256" key="2">
    <source>
        <dbReference type="ARBA" id="ARBA00034247"/>
    </source>
</evidence>
<dbReference type="InterPro" id="IPR043128">
    <property type="entry name" value="Rev_trsase/Diguanyl_cyclase"/>
</dbReference>
<dbReference type="InterPro" id="IPR029787">
    <property type="entry name" value="Nucleotide_cyclase"/>
</dbReference>
<keyword evidence="7" id="KW-1185">Reference proteome</keyword>
<dbReference type="Gene3D" id="3.40.50.2300">
    <property type="match status" value="2"/>
</dbReference>
<evidence type="ECO:0000259" key="5">
    <source>
        <dbReference type="PROSITE" id="PS50887"/>
    </source>
</evidence>
<dbReference type="PANTHER" id="PTHR45138">
    <property type="entry name" value="REGULATORY COMPONENTS OF SENSORY TRANSDUCTION SYSTEM"/>
    <property type="match status" value="1"/>
</dbReference>
<dbReference type="InterPro" id="IPR011006">
    <property type="entry name" value="CheY-like_superfamily"/>
</dbReference>
<dbReference type="GO" id="GO:0043709">
    <property type="term" value="P:cell adhesion involved in single-species biofilm formation"/>
    <property type="evidence" value="ECO:0007669"/>
    <property type="project" value="TreeGrafter"/>
</dbReference>
<dbReference type="GO" id="GO:0005886">
    <property type="term" value="C:plasma membrane"/>
    <property type="evidence" value="ECO:0007669"/>
    <property type="project" value="TreeGrafter"/>
</dbReference>
<proteinExistence type="predicted"/>
<dbReference type="PROSITE" id="PS50110">
    <property type="entry name" value="RESPONSE_REGULATORY"/>
    <property type="match status" value="2"/>
</dbReference>
<evidence type="ECO:0000313" key="6">
    <source>
        <dbReference type="EMBL" id="MBH9554195.1"/>
    </source>
</evidence>
<dbReference type="CDD" id="cd01949">
    <property type="entry name" value="GGDEF"/>
    <property type="match status" value="1"/>
</dbReference>
<dbReference type="EMBL" id="JAEDAL010000010">
    <property type="protein sequence ID" value="MBH9554195.1"/>
    <property type="molecule type" value="Genomic_DNA"/>
</dbReference>
<sequence>MSAALPATPLGSVLLIEDQKAVATWARQTLIQQVGCRVDWAPTLAAARACLEAAPEPYFLAVADLNLPDADADGVLELLRTHKLPAIAVTGDFDKALRSKLLRQGLVDYVLKDSSHVYRYVASLVQRLWRNRSQSVLVVDDSPASRGLVASWLVRQGLRVHQAGDGQAALDCLSRDPAIRLVLTDRHMPGMDGFGLVKALRKLRGRDRLAIIGVSASEDQELSARFLKLGANDFLAKPFSYEELCARVHQNLDMLDSLDALRELASRDALTGLYNRRHFFAEGPVRLGTPPPPQEQHVALMLDVDHFKQVNDRRGHAAGDAVLRQMGSLLSQHFPDGLVARLGGEEFAVLLTGPLNDLYRRAELFREHFSQSEQHNPVDGQAFHCTVSVGASPCAGQDLDAWLRAADARLYEAKQGGRDRVVWGGA</sequence>
<dbReference type="Gene3D" id="3.30.70.270">
    <property type="match status" value="1"/>
</dbReference>
<keyword evidence="3" id="KW-0597">Phosphoprotein</keyword>
<feature type="modified residue" description="4-aspartylphosphate" evidence="3">
    <location>
        <position position="64"/>
    </location>
</feature>
<dbReference type="SUPFAM" id="SSF55073">
    <property type="entry name" value="Nucleotide cyclase"/>
    <property type="match status" value="1"/>
</dbReference>
<dbReference type="Pfam" id="PF00072">
    <property type="entry name" value="Response_reg"/>
    <property type="match status" value="2"/>
</dbReference>
<dbReference type="GO" id="GO:0052621">
    <property type="term" value="F:diguanylate cyclase activity"/>
    <property type="evidence" value="ECO:0007669"/>
    <property type="project" value="UniProtKB-EC"/>
</dbReference>
<dbReference type="Proteomes" id="UP000620139">
    <property type="component" value="Unassembled WGS sequence"/>
</dbReference>
<dbReference type="GO" id="GO:0000160">
    <property type="term" value="P:phosphorelay signal transduction system"/>
    <property type="evidence" value="ECO:0007669"/>
    <property type="project" value="InterPro"/>
</dbReference>
<dbReference type="SMART" id="SM00267">
    <property type="entry name" value="GGDEF"/>
    <property type="match status" value="1"/>
</dbReference>
<feature type="domain" description="Response regulatory" evidence="4">
    <location>
        <begin position="12"/>
        <end position="127"/>
    </location>
</feature>
<dbReference type="SMART" id="SM00448">
    <property type="entry name" value="REC"/>
    <property type="match status" value="2"/>
</dbReference>
<dbReference type="InterPro" id="IPR050469">
    <property type="entry name" value="Diguanylate_Cyclase"/>
</dbReference>
<dbReference type="Pfam" id="PF00990">
    <property type="entry name" value="GGDEF"/>
    <property type="match status" value="1"/>
</dbReference>
<organism evidence="6 7">
    <name type="scientific">Inhella gelatinilytica</name>
    <dbReference type="NCBI Taxonomy" id="2795030"/>
    <lineage>
        <taxon>Bacteria</taxon>
        <taxon>Pseudomonadati</taxon>
        <taxon>Pseudomonadota</taxon>
        <taxon>Betaproteobacteria</taxon>
        <taxon>Burkholderiales</taxon>
        <taxon>Sphaerotilaceae</taxon>
        <taxon>Inhella</taxon>
    </lineage>
</organism>
<evidence type="ECO:0000259" key="4">
    <source>
        <dbReference type="PROSITE" id="PS50110"/>
    </source>
</evidence>
<feature type="domain" description="GGDEF" evidence="5">
    <location>
        <begin position="295"/>
        <end position="426"/>
    </location>
</feature>
<dbReference type="RefSeq" id="WP_198101810.1">
    <property type="nucleotide sequence ID" value="NZ_JAEDAL010000010.1"/>
</dbReference>
<accession>A0A931NFF7</accession>
<evidence type="ECO:0000256" key="3">
    <source>
        <dbReference type="PROSITE-ProRule" id="PRU00169"/>
    </source>
</evidence>
<dbReference type="EC" id="2.7.7.65" evidence="1"/>
<dbReference type="InterPro" id="IPR001789">
    <property type="entry name" value="Sig_transdc_resp-reg_receiver"/>
</dbReference>
<dbReference type="SUPFAM" id="SSF52172">
    <property type="entry name" value="CheY-like"/>
    <property type="match status" value="2"/>
</dbReference>
<evidence type="ECO:0000313" key="7">
    <source>
        <dbReference type="Proteomes" id="UP000620139"/>
    </source>
</evidence>
<feature type="domain" description="Response regulatory" evidence="4">
    <location>
        <begin position="135"/>
        <end position="252"/>
    </location>
</feature>
<gene>
    <name evidence="6" type="ORF">I7X43_15225</name>
</gene>
<dbReference type="InterPro" id="IPR000160">
    <property type="entry name" value="GGDEF_dom"/>
</dbReference>
<feature type="modified residue" description="4-aspartylphosphate" evidence="3">
    <location>
        <position position="185"/>
    </location>
</feature>
<reference evidence="6" key="1">
    <citation type="submission" date="2020-12" db="EMBL/GenBank/DDBJ databases">
        <title>The genome sequence of Inhella sp. 4Y17.</title>
        <authorList>
            <person name="Liu Y."/>
        </authorList>
    </citation>
    <scope>NUCLEOTIDE SEQUENCE</scope>
    <source>
        <strain evidence="6">4Y10</strain>
    </source>
</reference>
<comment type="catalytic activity">
    <reaction evidence="2">
        <text>2 GTP = 3',3'-c-di-GMP + 2 diphosphate</text>
        <dbReference type="Rhea" id="RHEA:24898"/>
        <dbReference type="ChEBI" id="CHEBI:33019"/>
        <dbReference type="ChEBI" id="CHEBI:37565"/>
        <dbReference type="ChEBI" id="CHEBI:58805"/>
        <dbReference type="EC" id="2.7.7.65"/>
    </reaction>
</comment>
<dbReference type="GO" id="GO:1902201">
    <property type="term" value="P:negative regulation of bacterial-type flagellum-dependent cell motility"/>
    <property type="evidence" value="ECO:0007669"/>
    <property type="project" value="TreeGrafter"/>
</dbReference>
<dbReference type="PANTHER" id="PTHR45138:SF9">
    <property type="entry name" value="DIGUANYLATE CYCLASE DGCM-RELATED"/>
    <property type="match status" value="1"/>
</dbReference>